<proteinExistence type="predicted"/>
<keyword evidence="3" id="KW-1185">Reference proteome</keyword>
<keyword evidence="1" id="KW-0472">Membrane</keyword>
<dbReference type="EMBL" id="JBHUFZ010000028">
    <property type="protein sequence ID" value="MFD1891024.1"/>
    <property type="molecule type" value="Genomic_DNA"/>
</dbReference>
<keyword evidence="1" id="KW-1133">Transmembrane helix</keyword>
<keyword evidence="1" id="KW-0812">Transmembrane</keyword>
<organism evidence="2 3">
    <name type="scientific">Luteococcus peritonei</name>
    <dbReference type="NCBI Taxonomy" id="88874"/>
    <lineage>
        <taxon>Bacteria</taxon>
        <taxon>Bacillati</taxon>
        <taxon>Actinomycetota</taxon>
        <taxon>Actinomycetes</taxon>
        <taxon>Propionibacteriales</taxon>
        <taxon>Propionibacteriaceae</taxon>
        <taxon>Luteococcus</taxon>
    </lineage>
</organism>
<feature type="transmembrane region" description="Helical" evidence="1">
    <location>
        <begin position="85"/>
        <end position="108"/>
    </location>
</feature>
<evidence type="ECO:0008006" key="4">
    <source>
        <dbReference type="Google" id="ProtNLM"/>
    </source>
</evidence>
<name>A0ABW4RY83_9ACTN</name>
<gene>
    <name evidence="2" type="ORF">ACFSCS_12655</name>
</gene>
<evidence type="ECO:0000313" key="3">
    <source>
        <dbReference type="Proteomes" id="UP001597326"/>
    </source>
</evidence>
<protein>
    <recommendedName>
        <fullName evidence="4">PH domain-containing protein</fullName>
    </recommendedName>
</protein>
<dbReference type="RefSeq" id="WP_343874304.1">
    <property type="nucleotide sequence ID" value="NZ_BAAAIX010000026.1"/>
</dbReference>
<dbReference type="Proteomes" id="UP001597326">
    <property type="component" value="Unassembled WGS sequence"/>
</dbReference>
<comment type="caution">
    <text evidence="2">The sequence shown here is derived from an EMBL/GenBank/DDBJ whole genome shotgun (WGS) entry which is preliminary data.</text>
</comment>
<accession>A0ABW4RY83</accession>
<evidence type="ECO:0000313" key="2">
    <source>
        <dbReference type="EMBL" id="MFD1891024.1"/>
    </source>
</evidence>
<feature type="transmembrane region" description="Helical" evidence="1">
    <location>
        <begin position="53"/>
        <end position="73"/>
    </location>
</feature>
<feature type="transmembrane region" description="Helical" evidence="1">
    <location>
        <begin position="196"/>
        <end position="217"/>
    </location>
</feature>
<reference evidence="3" key="1">
    <citation type="journal article" date="2019" name="Int. J. Syst. Evol. Microbiol.">
        <title>The Global Catalogue of Microorganisms (GCM) 10K type strain sequencing project: providing services to taxonomists for standard genome sequencing and annotation.</title>
        <authorList>
            <consortium name="The Broad Institute Genomics Platform"/>
            <consortium name="The Broad Institute Genome Sequencing Center for Infectious Disease"/>
            <person name="Wu L."/>
            <person name="Ma J."/>
        </authorList>
    </citation>
    <scope>NUCLEOTIDE SEQUENCE [LARGE SCALE GENOMIC DNA]</scope>
    <source>
        <strain evidence="3">CAIM 431</strain>
    </source>
</reference>
<evidence type="ECO:0000256" key="1">
    <source>
        <dbReference type="SAM" id="Phobius"/>
    </source>
</evidence>
<sequence>MEEPAPGERQGSRRGPRHLQRLSELEVGPDQVLERADQALDAGASLWLSTRLWASRLAIPGFPAVVALVNLGRRDPRAQAGDLEALPLFLLAAIWAFGMLHVVLPLALRGGALATGSTLGAHTVLGPRELPLAGTRARRWIVPNPRSGNERYWSMRHGRVWVVVAEQDLPAPDALAHHGVTVVRGNYLADLLRGTLVVVVLVLLFAVAGAIAAVTAWP</sequence>